<keyword evidence="1" id="KW-0449">Lipoprotein</keyword>
<dbReference type="Gene3D" id="3.30.530.50">
    <property type="match status" value="1"/>
</dbReference>
<organism evidence="1">
    <name type="scientific">Colwellia sp. C1</name>
    <dbReference type="NCBI Taxonomy" id="1737566"/>
    <lineage>
        <taxon>Bacteria</taxon>
        <taxon>Pseudomonadati</taxon>
        <taxon>Pseudomonadota</taxon>
        <taxon>Gammaproteobacteria</taxon>
        <taxon>Alteromonadales</taxon>
        <taxon>Colwelliaceae</taxon>
        <taxon>Colwellia</taxon>
    </lineage>
</organism>
<dbReference type="AlphaFoldDB" id="A0A168PHL6"/>
<evidence type="ECO:0000313" key="1">
    <source>
        <dbReference type="EMBL" id="ANC57903.1"/>
    </source>
</evidence>
<dbReference type="EMBL" id="KU926706">
    <property type="protein sequence ID" value="ANC57903.1"/>
    <property type="molecule type" value="Genomic_DNA"/>
</dbReference>
<dbReference type="Gene3D" id="3.30.310.170">
    <property type="entry name" value="Outer membrane protein assembly factor BamC"/>
    <property type="match status" value="1"/>
</dbReference>
<reference evidence="1" key="1">
    <citation type="submission" date="2016-03" db="EMBL/GenBank/DDBJ databases">
        <title>Partial sequence of psychrophilic Colwellia sp.</title>
        <authorList>
            <person name="Pankowski J.A."/>
            <person name="Leong J.S."/>
            <person name="Nano F.E."/>
        </authorList>
    </citation>
    <scope>NUCLEOTIDE SEQUENCE</scope>
    <source>
        <strain evidence="1">C1</strain>
    </source>
</reference>
<dbReference type="Pfam" id="PF06804">
    <property type="entry name" value="Lipoprotein_18"/>
    <property type="match status" value="1"/>
</dbReference>
<accession>A0A168PHL6</accession>
<dbReference type="PROSITE" id="PS51257">
    <property type="entry name" value="PROKAR_LIPOPROTEIN"/>
    <property type="match status" value="1"/>
</dbReference>
<sequence length="375" mass="42711">MSRQLFYFSVLSLTLSACSSVDSKRAQGDFDYAKKQESKEFIVPKNLDQPATQQEFLITNKINHQGSIGNSVDIRAPSLVLPIAASSRVIAGSHDAIIWFDKTLEDKDLLAFIQKALVSQLTSDEVSYEIVGSSTQDEPGSKKQSKTEIYESDWYNSQVETGWLFTDIESSTSLRFRYEFFLKPHGRSVSLKVSLIEYMKTDNDGGSKIIDPIDKQRAEMLMLNEIVAQVDYNYRLQQRENRLMRANQKLVAIGENSDAAPAYVVEMGLDNLWENMPIFFEKHGFTISDLNESDKIYYVDFSKPDISIWDGIWGNDRPIIDVSDAKYKFVLAPLDDKNRKTSVSIYNVDGESLPLETLERIFPVMETGLSFRNIY</sequence>
<dbReference type="InterPro" id="IPR042268">
    <property type="entry name" value="BamC_C"/>
</dbReference>
<dbReference type="InterPro" id="IPR010653">
    <property type="entry name" value="NlpB/DapX"/>
</dbReference>
<proteinExistence type="predicted"/>
<name>A0A168PHL6_9GAMM</name>
<protein>
    <submittedName>
        <fullName evidence="1">Outer membrane protein NlpB, lipoprotein component of the protein assembly complex</fullName>
    </submittedName>
</protein>